<sequence length="42" mass="4419">MGFSFTTLTSHPSSSKPMVLCSAGSRNSNSSLGATRPVTFRL</sequence>
<reference evidence="2 3" key="1">
    <citation type="submission" date="2023-11" db="EMBL/GenBank/DDBJ databases">
        <title>Dfirmibasis_genome.</title>
        <authorList>
            <person name="Edelbroek B."/>
            <person name="Kjellin J."/>
            <person name="Jerlstrom-Hultqvist J."/>
            <person name="Soderbom F."/>
        </authorList>
    </citation>
    <scope>NUCLEOTIDE SEQUENCE [LARGE SCALE GENOMIC DNA]</scope>
    <source>
        <strain evidence="2 3">TNS-C-14</strain>
    </source>
</reference>
<name>A0AAN7YRD8_9MYCE</name>
<dbReference type="EMBL" id="JAVFKY010000002">
    <property type="protein sequence ID" value="KAK5581314.1"/>
    <property type="molecule type" value="Genomic_DNA"/>
</dbReference>
<dbReference type="AlphaFoldDB" id="A0AAN7YRD8"/>
<evidence type="ECO:0000313" key="3">
    <source>
        <dbReference type="Proteomes" id="UP001344447"/>
    </source>
</evidence>
<feature type="region of interest" description="Disordered" evidence="1">
    <location>
        <begin position="1"/>
        <end position="42"/>
    </location>
</feature>
<feature type="compositionally biased region" description="Polar residues" evidence="1">
    <location>
        <begin position="1"/>
        <end position="16"/>
    </location>
</feature>
<protein>
    <submittedName>
        <fullName evidence="2">Uncharacterized protein</fullName>
    </submittedName>
</protein>
<comment type="caution">
    <text evidence="2">The sequence shown here is derived from an EMBL/GenBank/DDBJ whole genome shotgun (WGS) entry which is preliminary data.</text>
</comment>
<dbReference type="Proteomes" id="UP001344447">
    <property type="component" value="Unassembled WGS sequence"/>
</dbReference>
<evidence type="ECO:0000313" key="2">
    <source>
        <dbReference type="EMBL" id="KAK5581314.1"/>
    </source>
</evidence>
<accession>A0AAN7YRD8</accession>
<evidence type="ECO:0000256" key="1">
    <source>
        <dbReference type="SAM" id="MobiDB-lite"/>
    </source>
</evidence>
<proteinExistence type="predicted"/>
<feature type="compositionally biased region" description="Polar residues" evidence="1">
    <location>
        <begin position="24"/>
        <end position="33"/>
    </location>
</feature>
<gene>
    <name evidence="2" type="ORF">RB653_001345</name>
</gene>
<organism evidence="2 3">
    <name type="scientific">Dictyostelium firmibasis</name>
    <dbReference type="NCBI Taxonomy" id="79012"/>
    <lineage>
        <taxon>Eukaryota</taxon>
        <taxon>Amoebozoa</taxon>
        <taxon>Evosea</taxon>
        <taxon>Eumycetozoa</taxon>
        <taxon>Dictyostelia</taxon>
        <taxon>Dictyosteliales</taxon>
        <taxon>Dictyosteliaceae</taxon>
        <taxon>Dictyostelium</taxon>
    </lineage>
</organism>
<keyword evidence="3" id="KW-1185">Reference proteome</keyword>